<sequence length="111" mass="12391">MLLFFPCLADLWRFPLKTDGAANVCVALVKTGAVLRFSTYSQPAGFSSANPCLVRTRKKTEGGRNYDLSPGRGDLRQREKKRKGKKDRFNELVGIQKNSGRNIIPTDSTRS</sequence>
<evidence type="ECO:0000313" key="3">
    <source>
        <dbReference type="Proteomes" id="UP001283361"/>
    </source>
</evidence>
<reference evidence="2" key="1">
    <citation type="journal article" date="2023" name="G3 (Bethesda)">
        <title>A reference genome for the long-term kleptoplast-retaining sea slug Elysia crispata morphotype clarki.</title>
        <authorList>
            <person name="Eastman K.E."/>
            <person name="Pendleton A.L."/>
            <person name="Shaikh M.A."/>
            <person name="Suttiyut T."/>
            <person name="Ogas R."/>
            <person name="Tomko P."/>
            <person name="Gavelis G."/>
            <person name="Widhalm J.R."/>
            <person name="Wisecaver J.H."/>
        </authorList>
    </citation>
    <scope>NUCLEOTIDE SEQUENCE</scope>
    <source>
        <strain evidence="2">ECLA1</strain>
    </source>
</reference>
<evidence type="ECO:0000313" key="2">
    <source>
        <dbReference type="EMBL" id="KAK3798761.1"/>
    </source>
</evidence>
<organism evidence="2 3">
    <name type="scientific">Elysia crispata</name>
    <name type="common">lettuce slug</name>
    <dbReference type="NCBI Taxonomy" id="231223"/>
    <lineage>
        <taxon>Eukaryota</taxon>
        <taxon>Metazoa</taxon>
        <taxon>Spiralia</taxon>
        <taxon>Lophotrochozoa</taxon>
        <taxon>Mollusca</taxon>
        <taxon>Gastropoda</taxon>
        <taxon>Heterobranchia</taxon>
        <taxon>Euthyneura</taxon>
        <taxon>Panpulmonata</taxon>
        <taxon>Sacoglossa</taxon>
        <taxon>Placobranchoidea</taxon>
        <taxon>Plakobranchidae</taxon>
        <taxon>Elysia</taxon>
    </lineage>
</organism>
<dbReference type="EMBL" id="JAWDGP010000626">
    <property type="protein sequence ID" value="KAK3798761.1"/>
    <property type="molecule type" value="Genomic_DNA"/>
</dbReference>
<evidence type="ECO:0000256" key="1">
    <source>
        <dbReference type="SAM" id="MobiDB-lite"/>
    </source>
</evidence>
<feature type="region of interest" description="Disordered" evidence="1">
    <location>
        <begin position="58"/>
        <end position="111"/>
    </location>
</feature>
<dbReference type="Proteomes" id="UP001283361">
    <property type="component" value="Unassembled WGS sequence"/>
</dbReference>
<protein>
    <submittedName>
        <fullName evidence="2">Uncharacterized protein</fullName>
    </submittedName>
</protein>
<name>A0AAE1B4J2_9GAST</name>
<gene>
    <name evidence="2" type="ORF">RRG08_018604</name>
</gene>
<accession>A0AAE1B4J2</accession>
<dbReference type="AlphaFoldDB" id="A0AAE1B4J2"/>
<comment type="caution">
    <text evidence="2">The sequence shown here is derived from an EMBL/GenBank/DDBJ whole genome shotgun (WGS) entry which is preliminary data.</text>
</comment>
<keyword evidence="3" id="KW-1185">Reference proteome</keyword>
<proteinExistence type="predicted"/>
<feature type="compositionally biased region" description="Polar residues" evidence="1">
    <location>
        <begin position="96"/>
        <end position="111"/>
    </location>
</feature>